<proteinExistence type="predicted"/>
<sequence>MTTEVSREQVLWYRTRQQGLLRESEHPEVLELGLQDSPAGVARLALAARTTGEADLSGFDLAWTLRGAPYFHRPGELARLAAELWPWSEADAQARLLWPRSRTSTGGLTPLATYRLLAESLRSIVVGPMTKGAASAALTKLVPPEQTRWCPGCKSQHVYEQPFRLAALPAGLGIEPGESPLTLVHAHNAKGVPEQSAGAERLMRAYLRFLGPATPTEVAKWLDTSAAEVRSRWPEGLAEVRVDGRKCWLPSDRLDDLVSAQPPELVRLLPTSDPFLQARDRAVVLPHKEQQKTLWTILGSPGAVLVDGEVLGVWRAKLGRKDRLDVTITQFGELDPPAREAARAEAERVAGVRGVPSVSVSFS</sequence>
<dbReference type="InterPro" id="IPR009351">
    <property type="entry name" value="AlkZ-like"/>
</dbReference>
<keyword evidence="2" id="KW-1185">Reference proteome</keyword>
<accession>A0ABR6BLP3</accession>
<evidence type="ECO:0000313" key="2">
    <source>
        <dbReference type="Proteomes" id="UP000517916"/>
    </source>
</evidence>
<reference evidence="1 2" key="1">
    <citation type="submission" date="2020-08" db="EMBL/GenBank/DDBJ databases">
        <title>Genomic Encyclopedia of Archaeal and Bacterial Type Strains, Phase II (KMG-II): from individual species to whole genera.</title>
        <authorList>
            <person name="Goeker M."/>
        </authorList>
    </citation>
    <scope>NUCLEOTIDE SEQUENCE [LARGE SCALE GENOMIC DNA]</scope>
    <source>
        <strain evidence="1 2">DSM 43850</strain>
    </source>
</reference>
<dbReference type="RefSeq" id="WP_182838511.1">
    <property type="nucleotide sequence ID" value="NZ_BAAABQ010000025.1"/>
</dbReference>
<evidence type="ECO:0008006" key="3">
    <source>
        <dbReference type="Google" id="ProtNLM"/>
    </source>
</evidence>
<dbReference type="Pfam" id="PF06224">
    <property type="entry name" value="AlkZ-like"/>
    <property type="match status" value="1"/>
</dbReference>
<evidence type="ECO:0000313" key="1">
    <source>
        <dbReference type="EMBL" id="MBA8927822.1"/>
    </source>
</evidence>
<organism evidence="1 2">
    <name type="scientific">Kutzneria viridogrisea</name>
    <dbReference type="NCBI Taxonomy" id="47990"/>
    <lineage>
        <taxon>Bacteria</taxon>
        <taxon>Bacillati</taxon>
        <taxon>Actinomycetota</taxon>
        <taxon>Actinomycetes</taxon>
        <taxon>Pseudonocardiales</taxon>
        <taxon>Pseudonocardiaceae</taxon>
        <taxon>Kutzneria</taxon>
    </lineage>
</organism>
<dbReference type="EMBL" id="JACJID010000003">
    <property type="protein sequence ID" value="MBA8927822.1"/>
    <property type="molecule type" value="Genomic_DNA"/>
</dbReference>
<name>A0ABR6BLP3_9PSEU</name>
<gene>
    <name evidence="1" type="ORF">BC739_005028</name>
</gene>
<dbReference type="Proteomes" id="UP000517916">
    <property type="component" value="Unassembled WGS sequence"/>
</dbReference>
<dbReference type="PANTHER" id="PTHR38479:SF2">
    <property type="entry name" value="WINGED HELIX DNA-BINDING DOMAIN-CONTAINING PROTEIN"/>
    <property type="match status" value="1"/>
</dbReference>
<comment type="caution">
    <text evidence="1">The sequence shown here is derived from an EMBL/GenBank/DDBJ whole genome shotgun (WGS) entry which is preliminary data.</text>
</comment>
<protein>
    <recommendedName>
        <fullName evidence="3">Winged helix DNA-binding domain-containing protein</fullName>
    </recommendedName>
</protein>
<dbReference type="PANTHER" id="PTHR38479">
    <property type="entry name" value="LMO0824 PROTEIN"/>
    <property type="match status" value="1"/>
</dbReference>